<gene>
    <name evidence="2" type="ordered locus">CA_C3265</name>
</gene>
<organism evidence="2 3">
    <name type="scientific">Clostridium acetobutylicum (strain ATCC 824 / DSM 792 / JCM 1419 / IAM 19013 / LMG 5710 / NBRC 13948 / NRRL B-527 / VKM B-1787 / 2291 / W)</name>
    <dbReference type="NCBI Taxonomy" id="272562"/>
    <lineage>
        <taxon>Bacteria</taxon>
        <taxon>Bacillati</taxon>
        <taxon>Bacillota</taxon>
        <taxon>Clostridia</taxon>
        <taxon>Eubacteriales</taxon>
        <taxon>Clostridiaceae</taxon>
        <taxon>Clostridium</taxon>
    </lineage>
</organism>
<feature type="transmembrane region" description="Helical" evidence="1">
    <location>
        <begin position="39"/>
        <end position="57"/>
    </location>
</feature>
<dbReference type="EMBL" id="AE001437">
    <property type="protein sequence ID" value="AAK81199.1"/>
    <property type="molecule type" value="Genomic_DNA"/>
</dbReference>
<evidence type="ECO:0000313" key="3">
    <source>
        <dbReference type="Proteomes" id="UP000000814"/>
    </source>
</evidence>
<dbReference type="AlphaFoldDB" id="Q97E51"/>
<protein>
    <submittedName>
        <fullName evidence="2">Predicted membrane protein</fullName>
    </submittedName>
</protein>
<reference evidence="2 3" key="1">
    <citation type="journal article" date="2001" name="J. Bacteriol.">
        <title>Genome sequence and comparative analysis of the solvent-producing bacterium Clostridium acetobutylicum.</title>
        <authorList>
            <person name="Nolling J."/>
            <person name="Breton G."/>
            <person name="Omelchenko M.V."/>
            <person name="Makarova K.S."/>
            <person name="Zeng Q."/>
            <person name="Gibson R."/>
            <person name="Lee H.M."/>
            <person name="Dubois J."/>
            <person name="Qiu D."/>
            <person name="Hitti J."/>
            <person name="Wolf Y.I."/>
            <person name="Tatusov R.L."/>
            <person name="Sabathe F."/>
            <person name="Doucette-Stamm L."/>
            <person name="Soucaille P."/>
            <person name="Daly M.J."/>
            <person name="Bennett G.N."/>
            <person name="Koonin E.V."/>
            <person name="Smith D.R."/>
        </authorList>
    </citation>
    <scope>NUCLEOTIDE SEQUENCE [LARGE SCALE GENOMIC DNA]</scope>
    <source>
        <strain evidence="3">ATCC 824 / DSM 792 / JCM 1419 / LMG 5710 / VKM B-1787</strain>
    </source>
</reference>
<dbReference type="KEGG" id="cac:CA_C3265"/>
<keyword evidence="1" id="KW-0812">Transmembrane</keyword>
<name>Q97E51_CLOAB</name>
<dbReference type="PIR" id="D97301">
    <property type="entry name" value="D97301"/>
</dbReference>
<sequence length="198" mass="22697">MIFLKVFLMILATILIILLVCLLAKVKYGLSSHIGDDSIDINSSIVFLFGIITIKFIKKGDKLDFSVCLFGKRMKKKNKKQKYKKKKNNKKKKKWKSIFTNLLEYFRQVLNILKPKVFKIEGVYGFYDPSITGIISAILPIVTEIVPLASISLDPTFEEEKLDISIKIYGDITPIVLAIRTLSFLLSRDVRKVIFEKS</sequence>
<keyword evidence="3" id="KW-1185">Reference proteome</keyword>
<dbReference type="Pfam" id="PF11167">
    <property type="entry name" value="DUF2953"/>
    <property type="match status" value="1"/>
</dbReference>
<evidence type="ECO:0000256" key="1">
    <source>
        <dbReference type="SAM" id="Phobius"/>
    </source>
</evidence>
<dbReference type="InterPro" id="IPR021338">
    <property type="entry name" value="DUF2953"/>
</dbReference>
<dbReference type="HOGENOM" id="CLU_050652_2_0_9"/>
<dbReference type="GeneID" id="44999760"/>
<dbReference type="STRING" id="272562.CA_C3265"/>
<dbReference type="Proteomes" id="UP000000814">
    <property type="component" value="Chromosome"/>
</dbReference>
<dbReference type="OrthoDB" id="1739345at2"/>
<accession>Q97E51</accession>
<keyword evidence="1" id="KW-0472">Membrane</keyword>
<dbReference type="PATRIC" id="fig|272562.8.peg.3443"/>
<dbReference type="RefSeq" id="WP_010966539.1">
    <property type="nucleotide sequence ID" value="NC_003030.1"/>
</dbReference>
<proteinExistence type="predicted"/>
<evidence type="ECO:0000313" key="2">
    <source>
        <dbReference type="EMBL" id="AAK81199.1"/>
    </source>
</evidence>
<dbReference type="eggNOG" id="ENOG50332HT">
    <property type="taxonomic scope" value="Bacteria"/>
</dbReference>
<keyword evidence="1" id="KW-1133">Transmembrane helix</keyword>